<name>A0A061AVQ9_RHOTO</name>
<evidence type="ECO:0000313" key="2">
    <source>
        <dbReference type="EMBL" id="CDR41654.1"/>
    </source>
</evidence>
<dbReference type="OrthoDB" id="2521847at2759"/>
<gene>
    <name evidence="2" type="ORF">RHTO0S_06e03884g</name>
</gene>
<dbReference type="AlphaFoldDB" id="A0A061AVQ9"/>
<protein>
    <submittedName>
        <fullName evidence="2">RHTO0S06e03884g1_1</fullName>
    </submittedName>
</protein>
<feature type="compositionally biased region" description="Low complexity" evidence="1">
    <location>
        <begin position="289"/>
        <end position="300"/>
    </location>
</feature>
<dbReference type="EMBL" id="LK052941">
    <property type="protein sequence ID" value="CDR41654.1"/>
    <property type="molecule type" value="Genomic_DNA"/>
</dbReference>
<evidence type="ECO:0000256" key="1">
    <source>
        <dbReference type="SAM" id="MobiDB-lite"/>
    </source>
</evidence>
<feature type="region of interest" description="Disordered" evidence="1">
    <location>
        <begin position="234"/>
        <end position="300"/>
    </location>
</feature>
<sequence length="300" mass="33302">MLFRRSRSPSEVPPEHNHGLVPPRLAHQLAPYVFQDDSLYVPKLPPRYSLECELLWRSVPATLWYAKDVAAKDAEEQLVRVREQLAAGSGTRRELKKMEHELEERVKMLDMGYTVLYRASFFFFLWLFQHGITPEHGYQALEEYAEGAAGGLAPFWPDEARDSCSEGALVAPEWVLARFEAEKAGTGKLPPPQLAFLATDNPDYRSYPDPTPVTIIPPRNPAARILGLVHCDPSEQPPPYTSYRDGCEAGTDLPPDKTSLPPDSSVAKAYSVDSGHNPAGDLIDFEEGPSSPSPHSHGTL</sequence>
<reference evidence="2" key="1">
    <citation type="journal article" date="2014" name="Genome Announc.">
        <title>Draft genome sequence of Rhodosporidium toruloides CECT1137, an oleaginous yeast of biotechnological interest.</title>
        <authorList>
            <person name="Morin N."/>
            <person name="Calcas X."/>
            <person name="Devillers H."/>
            <person name="Durrens P."/>
            <person name="Sherman D.J."/>
            <person name="Nicaud J.-M."/>
            <person name="Neuveglise C."/>
        </authorList>
    </citation>
    <scope>NUCLEOTIDE SEQUENCE</scope>
    <source>
        <strain evidence="2">CECT1137</strain>
    </source>
</reference>
<accession>A0A061AVQ9</accession>
<proteinExistence type="predicted"/>
<feature type="region of interest" description="Disordered" evidence="1">
    <location>
        <begin position="1"/>
        <end position="20"/>
    </location>
</feature>
<organism evidence="2">
    <name type="scientific">Rhodotorula toruloides</name>
    <name type="common">Yeast</name>
    <name type="synonym">Rhodosporidium toruloides</name>
    <dbReference type="NCBI Taxonomy" id="5286"/>
    <lineage>
        <taxon>Eukaryota</taxon>
        <taxon>Fungi</taxon>
        <taxon>Dikarya</taxon>
        <taxon>Basidiomycota</taxon>
        <taxon>Pucciniomycotina</taxon>
        <taxon>Microbotryomycetes</taxon>
        <taxon>Sporidiobolales</taxon>
        <taxon>Sporidiobolaceae</taxon>
        <taxon>Rhodotorula</taxon>
    </lineage>
</organism>